<sequence length="101" mass="10543">MYVDTGLLHSGGSQSHRAGGHAQDAADRLSRGPLMSGMFGNFVAAEEFHEAVSAAHGKHVKNLQAHGQTVADVGGKAYQAAATFTDMEAHNSADLRAVRPS</sequence>
<feature type="region of interest" description="Disordered" evidence="1">
    <location>
        <begin position="1"/>
        <end position="29"/>
    </location>
</feature>
<organism evidence="2 3">
    <name type="scientific">Mycobacterium stomatepiae</name>
    <dbReference type="NCBI Taxonomy" id="470076"/>
    <lineage>
        <taxon>Bacteria</taxon>
        <taxon>Bacillati</taxon>
        <taxon>Actinomycetota</taxon>
        <taxon>Actinomycetes</taxon>
        <taxon>Mycobacteriales</taxon>
        <taxon>Mycobacteriaceae</taxon>
        <taxon>Mycobacterium</taxon>
        <taxon>Mycobacterium simiae complex</taxon>
    </lineage>
</organism>
<evidence type="ECO:0000256" key="1">
    <source>
        <dbReference type="SAM" id="MobiDB-lite"/>
    </source>
</evidence>
<dbReference type="KEGG" id="msto:MSTO_03230"/>
<dbReference type="EMBL" id="AP022587">
    <property type="protein sequence ID" value="BBY20118.1"/>
    <property type="molecule type" value="Genomic_DNA"/>
</dbReference>
<reference evidence="2 3" key="1">
    <citation type="journal article" date="2019" name="Emerg. Microbes Infect.">
        <title>Comprehensive subspecies identification of 175 nontuberculous mycobacteria species based on 7547 genomic profiles.</title>
        <authorList>
            <person name="Matsumoto Y."/>
            <person name="Kinjo T."/>
            <person name="Motooka D."/>
            <person name="Nabeya D."/>
            <person name="Jung N."/>
            <person name="Uechi K."/>
            <person name="Horii T."/>
            <person name="Iida T."/>
            <person name="Fujita J."/>
            <person name="Nakamura S."/>
        </authorList>
    </citation>
    <scope>NUCLEOTIDE SEQUENCE [LARGE SCALE GENOMIC DNA]</scope>
    <source>
        <strain evidence="2 3">JCM 17783</strain>
    </source>
</reference>
<dbReference type="RefSeq" id="WP_163788300.1">
    <property type="nucleotide sequence ID" value="NZ_AP022587.1"/>
</dbReference>
<accession>A0A7I7Q1F5</accession>
<evidence type="ECO:0000313" key="3">
    <source>
        <dbReference type="Proteomes" id="UP000467130"/>
    </source>
</evidence>
<dbReference type="AlphaFoldDB" id="A0A7I7Q1F5"/>
<gene>
    <name evidence="2" type="ORF">MSTO_03230</name>
</gene>
<dbReference type="InterPro" id="IPR022534">
    <property type="entry name" value="DUF2563"/>
</dbReference>
<protein>
    <recommendedName>
        <fullName evidence="4">DUF2563 domain-containing protein</fullName>
    </recommendedName>
</protein>
<keyword evidence="3" id="KW-1185">Reference proteome</keyword>
<proteinExistence type="predicted"/>
<evidence type="ECO:0008006" key="4">
    <source>
        <dbReference type="Google" id="ProtNLM"/>
    </source>
</evidence>
<name>A0A7I7Q1F5_9MYCO</name>
<evidence type="ECO:0000313" key="2">
    <source>
        <dbReference type="EMBL" id="BBY20118.1"/>
    </source>
</evidence>
<dbReference type="Proteomes" id="UP000467130">
    <property type="component" value="Chromosome"/>
</dbReference>
<dbReference type="Pfam" id="PF10817">
    <property type="entry name" value="DUF2563"/>
    <property type="match status" value="1"/>
</dbReference>